<dbReference type="GO" id="GO:0005524">
    <property type="term" value="F:ATP binding"/>
    <property type="evidence" value="ECO:0007669"/>
    <property type="project" value="UniProtKB-KW"/>
</dbReference>
<dbReference type="CDD" id="cd18567">
    <property type="entry name" value="ABC_6TM_CvaB_RaxB_like"/>
    <property type="match status" value="1"/>
</dbReference>
<dbReference type="GO" id="GO:0034040">
    <property type="term" value="F:ATPase-coupled lipid transmembrane transporter activity"/>
    <property type="evidence" value="ECO:0007669"/>
    <property type="project" value="TreeGrafter"/>
</dbReference>
<keyword evidence="7 8" id="KW-0472">Membrane</keyword>
<comment type="subcellular location">
    <subcellularLocation>
        <location evidence="1">Cell membrane</location>
        <topology evidence="1">Multi-pass membrane protein</topology>
    </subcellularLocation>
</comment>
<evidence type="ECO:0000256" key="4">
    <source>
        <dbReference type="ARBA" id="ARBA00022741"/>
    </source>
</evidence>
<dbReference type="Gene3D" id="1.20.1560.10">
    <property type="entry name" value="ABC transporter type 1, transmembrane domain"/>
    <property type="match status" value="1"/>
</dbReference>
<feature type="transmembrane region" description="Helical" evidence="8">
    <location>
        <begin position="206"/>
        <end position="227"/>
    </location>
</feature>
<dbReference type="PANTHER" id="PTHR24221">
    <property type="entry name" value="ATP-BINDING CASSETTE SUB-FAMILY B"/>
    <property type="match status" value="1"/>
</dbReference>
<evidence type="ECO:0000259" key="9">
    <source>
        <dbReference type="PROSITE" id="PS50893"/>
    </source>
</evidence>
<dbReference type="Pfam" id="PF00005">
    <property type="entry name" value="ABC_tran"/>
    <property type="match status" value="1"/>
</dbReference>
<dbReference type="Gene3D" id="3.40.50.300">
    <property type="entry name" value="P-loop containing nucleotide triphosphate hydrolases"/>
    <property type="match status" value="1"/>
</dbReference>
<feature type="domain" description="ABC transporter" evidence="9">
    <location>
        <begin position="485"/>
        <end position="718"/>
    </location>
</feature>
<feature type="transmembrane region" description="Helical" evidence="8">
    <location>
        <begin position="309"/>
        <end position="326"/>
    </location>
</feature>
<keyword evidence="2" id="KW-1003">Cell membrane</keyword>
<evidence type="ECO:0000256" key="2">
    <source>
        <dbReference type="ARBA" id="ARBA00022475"/>
    </source>
</evidence>
<dbReference type="EMBL" id="WNKY01000002">
    <property type="protein sequence ID" value="MTV36646.1"/>
    <property type="molecule type" value="Genomic_DNA"/>
</dbReference>
<evidence type="ECO:0000256" key="6">
    <source>
        <dbReference type="ARBA" id="ARBA00022989"/>
    </source>
</evidence>
<dbReference type="InterPro" id="IPR036640">
    <property type="entry name" value="ABC1_TM_sf"/>
</dbReference>
<evidence type="ECO:0000313" key="12">
    <source>
        <dbReference type="EMBL" id="MTV36646.1"/>
    </source>
</evidence>
<dbReference type="SMART" id="SM00382">
    <property type="entry name" value="AAA"/>
    <property type="match status" value="1"/>
</dbReference>
<comment type="caution">
    <text evidence="12">The sequence shown here is derived from an EMBL/GenBank/DDBJ whole genome shotgun (WGS) entry which is preliminary data.</text>
</comment>
<dbReference type="Proteomes" id="UP000475582">
    <property type="component" value="Unassembled WGS sequence"/>
</dbReference>
<dbReference type="PROSITE" id="PS50893">
    <property type="entry name" value="ABC_TRANSPORTER_2"/>
    <property type="match status" value="1"/>
</dbReference>
<dbReference type="InterPro" id="IPR005074">
    <property type="entry name" value="Peptidase_C39"/>
</dbReference>
<reference evidence="12 13" key="1">
    <citation type="submission" date="2019-11" db="EMBL/GenBank/DDBJ databases">
        <title>Type strains purchased from KCTC, JCM and DSMZ.</title>
        <authorList>
            <person name="Lu H."/>
        </authorList>
    </citation>
    <scope>NUCLEOTIDE SEQUENCE [LARGE SCALE GENOMIC DNA]</scope>
    <source>
        <strain evidence="12 13">KCTC 22382</strain>
    </source>
</reference>
<dbReference type="InterPro" id="IPR003593">
    <property type="entry name" value="AAA+_ATPase"/>
</dbReference>
<dbReference type="GO" id="GO:0140359">
    <property type="term" value="F:ABC-type transporter activity"/>
    <property type="evidence" value="ECO:0007669"/>
    <property type="project" value="InterPro"/>
</dbReference>
<organism evidence="12 13">
    <name type="scientific">Duganella radicis</name>
    <dbReference type="NCBI Taxonomy" id="551988"/>
    <lineage>
        <taxon>Bacteria</taxon>
        <taxon>Pseudomonadati</taxon>
        <taxon>Pseudomonadota</taxon>
        <taxon>Betaproteobacteria</taxon>
        <taxon>Burkholderiales</taxon>
        <taxon>Oxalobacteraceae</taxon>
        <taxon>Telluria group</taxon>
        <taxon>Duganella</taxon>
    </lineage>
</organism>
<dbReference type="InterPro" id="IPR027417">
    <property type="entry name" value="P-loop_NTPase"/>
</dbReference>
<dbReference type="PANTHER" id="PTHR24221:SF606">
    <property type="entry name" value="COLICIN V SECRETION-PROCESSING ATP-BINDING PROTEIN"/>
    <property type="match status" value="1"/>
</dbReference>
<dbReference type="Pfam" id="PF00664">
    <property type="entry name" value="ABC_membrane"/>
    <property type="match status" value="1"/>
</dbReference>
<dbReference type="OrthoDB" id="8554730at2"/>
<dbReference type="GO" id="GO:0006508">
    <property type="term" value="P:proteolysis"/>
    <property type="evidence" value="ECO:0007669"/>
    <property type="project" value="InterPro"/>
</dbReference>
<feature type="transmembrane region" description="Helical" evidence="8">
    <location>
        <begin position="170"/>
        <end position="194"/>
    </location>
</feature>
<evidence type="ECO:0000256" key="3">
    <source>
        <dbReference type="ARBA" id="ARBA00022692"/>
    </source>
</evidence>
<dbReference type="AlphaFoldDB" id="A0A6L6PC08"/>
<dbReference type="GO" id="GO:0005886">
    <property type="term" value="C:plasma membrane"/>
    <property type="evidence" value="ECO:0007669"/>
    <property type="project" value="UniProtKB-SubCell"/>
</dbReference>
<dbReference type="SUPFAM" id="SSF90123">
    <property type="entry name" value="ABC transporter transmembrane region"/>
    <property type="match status" value="1"/>
</dbReference>
<proteinExistence type="predicted"/>
<keyword evidence="13" id="KW-1185">Reference proteome</keyword>
<dbReference type="PROSITE" id="PS00211">
    <property type="entry name" value="ABC_TRANSPORTER_1"/>
    <property type="match status" value="1"/>
</dbReference>
<dbReference type="GO" id="GO:0016887">
    <property type="term" value="F:ATP hydrolysis activity"/>
    <property type="evidence" value="ECO:0007669"/>
    <property type="project" value="InterPro"/>
</dbReference>
<dbReference type="Gene3D" id="3.90.70.10">
    <property type="entry name" value="Cysteine proteinases"/>
    <property type="match status" value="1"/>
</dbReference>
<gene>
    <name evidence="12" type="ORF">GM676_03470</name>
</gene>
<evidence type="ECO:0000256" key="1">
    <source>
        <dbReference type="ARBA" id="ARBA00004651"/>
    </source>
</evidence>
<keyword evidence="6 8" id="KW-1133">Transmembrane helix</keyword>
<dbReference type="RefSeq" id="WP_155462003.1">
    <property type="nucleotide sequence ID" value="NZ_WNKY01000002.1"/>
</dbReference>
<feature type="transmembrane region" description="Helical" evidence="8">
    <location>
        <begin position="280"/>
        <end position="303"/>
    </location>
</feature>
<dbReference type="SUPFAM" id="SSF52540">
    <property type="entry name" value="P-loop containing nucleoside triphosphate hydrolases"/>
    <property type="match status" value="1"/>
</dbReference>
<protein>
    <submittedName>
        <fullName evidence="12">ATP-binding cassette domain-containing protein</fullName>
    </submittedName>
</protein>
<name>A0A6L6PC08_9BURK</name>
<dbReference type="InterPro" id="IPR011527">
    <property type="entry name" value="ABC1_TM_dom"/>
</dbReference>
<dbReference type="GO" id="GO:0008233">
    <property type="term" value="F:peptidase activity"/>
    <property type="evidence" value="ECO:0007669"/>
    <property type="project" value="InterPro"/>
</dbReference>
<keyword evidence="3 8" id="KW-0812">Transmembrane</keyword>
<accession>A0A6L6PC08</accession>
<dbReference type="PROSITE" id="PS50990">
    <property type="entry name" value="PEPTIDASE_C39"/>
    <property type="match status" value="1"/>
</dbReference>
<sequence length="724" mass="79988">MQFTKQLGFKAGGKLPLILQTEASECSLACLAMIASHHGYETDLPELRRIFPISLKGVTLERLIEMADQLKLSARPLQLDLDDLELLQTPCILHWDLNHFVVLKQVKAGAITVLDPAAGEVTLEYAAVSEHFTGIALELTPNFDFRKKTPPAGIRLADVVGKVIGLKRGILQLLAMALVLEAISLLMPIANQWITDEAIGAFDRGLLALLCVGAAGMGVTHAILTFLRSWTGMYISTTFNLQWMSNVMGHLLHLPIDFFEKRHLGDILNRFGSVHAIERVLTTAMVEAVLDGLLAIGTLIMMLLYSPQLTLVTLVAVVLYCLLRWTRMNTLRLANQGVLVKQALEQTYFLETIRGVRSIKLFNKELQRKTSWLNRYVSATNASLAIQKMTLVFSAAWSILGSVERAAVLWLGALIVMDNTMTLGMLFAFLSFKEQFTGRVNSLVDKMVDLKMLSIQADRLSDIVTAAPEEDRLALSHDLPADLTLVAEKLSFRYSPGDPPVILNANFTIRYGECVAIVGPSGEGKTTTMKILLGILKPSYGNVLLGGIPIARLGLKKYRSVIATVMQDDQLYGGSLFDNICFFDDKPEREWIEQCARMAGIHDEIIHMPMGYHTLVGDMGTVLSGGQKQRVLLARALYKRPQILFLDEATSHLDLDGESLVNEAVAALKITRILIAHRPQTIAIADRVLRIEKGKFREERPARGTAAPVTHAAREAAMTTELTV</sequence>
<feature type="domain" description="ABC transmembrane type-1" evidence="10">
    <location>
        <begin position="173"/>
        <end position="452"/>
    </location>
</feature>
<evidence type="ECO:0000256" key="8">
    <source>
        <dbReference type="SAM" id="Phobius"/>
    </source>
</evidence>
<keyword evidence="4" id="KW-0547">Nucleotide-binding</keyword>
<evidence type="ECO:0000259" key="11">
    <source>
        <dbReference type="PROSITE" id="PS50990"/>
    </source>
</evidence>
<dbReference type="Pfam" id="PF03412">
    <property type="entry name" value="Peptidase_C39"/>
    <property type="match status" value="1"/>
</dbReference>
<evidence type="ECO:0000256" key="7">
    <source>
        <dbReference type="ARBA" id="ARBA00023136"/>
    </source>
</evidence>
<feature type="transmembrane region" description="Helical" evidence="8">
    <location>
        <begin position="406"/>
        <end position="430"/>
    </location>
</feature>
<evidence type="ECO:0000256" key="5">
    <source>
        <dbReference type="ARBA" id="ARBA00022840"/>
    </source>
</evidence>
<dbReference type="InterPro" id="IPR003439">
    <property type="entry name" value="ABC_transporter-like_ATP-bd"/>
</dbReference>
<dbReference type="InterPro" id="IPR017871">
    <property type="entry name" value="ABC_transporter-like_CS"/>
</dbReference>
<evidence type="ECO:0000313" key="13">
    <source>
        <dbReference type="Proteomes" id="UP000475582"/>
    </source>
</evidence>
<dbReference type="InterPro" id="IPR039421">
    <property type="entry name" value="Type_1_exporter"/>
</dbReference>
<dbReference type="PROSITE" id="PS50929">
    <property type="entry name" value="ABC_TM1F"/>
    <property type="match status" value="1"/>
</dbReference>
<keyword evidence="5 12" id="KW-0067">ATP-binding</keyword>
<evidence type="ECO:0000259" key="10">
    <source>
        <dbReference type="PROSITE" id="PS50929"/>
    </source>
</evidence>
<feature type="domain" description="Peptidase C39" evidence="11">
    <location>
        <begin position="20"/>
        <end position="139"/>
    </location>
</feature>